<dbReference type="AlphaFoldDB" id="A0A158KQU8"/>
<dbReference type="InterPro" id="IPR000847">
    <property type="entry name" value="LysR_HTH_N"/>
</dbReference>
<dbReference type="InterPro" id="IPR005119">
    <property type="entry name" value="LysR_subst-bd"/>
</dbReference>
<dbReference type="PROSITE" id="PS50931">
    <property type="entry name" value="HTH_LYSR"/>
    <property type="match status" value="1"/>
</dbReference>
<dbReference type="InterPro" id="IPR036390">
    <property type="entry name" value="WH_DNA-bd_sf"/>
</dbReference>
<gene>
    <name evidence="6" type="ORF">AWB68_06936</name>
</gene>
<keyword evidence="4" id="KW-0804">Transcription</keyword>
<dbReference type="InterPro" id="IPR058163">
    <property type="entry name" value="LysR-type_TF_proteobact-type"/>
</dbReference>
<accession>A0A158KQU8</accession>
<keyword evidence="7" id="KW-1185">Reference proteome</keyword>
<dbReference type="CDD" id="cd08422">
    <property type="entry name" value="PBP2_CrgA_like"/>
    <property type="match status" value="1"/>
</dbReference>
<dbReference type="PANTHER" id="PTHR30537:SF5">
    <property type="entry name" value="HTH-TYPE TRANSCRIPTIONAL ACTIVATOR TTDR-RELATED"/>
    <property type="match status" value="1"/>
</dbReference>
<evidence type="ECO:0000256" key="3">
    <source>
        <dbReference type="ARBA" id="ARBA00023125"/>
    </source>
</evidence>
<dbReference type="Gene3D" id="3.40.190.290">
    <property type="match status" value="1"/>
</dbReference>
<dbReference type="GO" id="GO:0043565">
    <property type="term" value="F:sequence-specific DNA binding"/>
    <property type="evidence" value="ECO:0007669"/>
    <property type="project" value="TreeGrafter"/>
</dbReference>
<dbReference type="Pfam" id="PF03466">
    <property type="entry name" value="LysR_substrate"/>
    <property type="match status" value="1"/>
</dbReference>
<dbReference type="SUPFAM" id="SSF53850">
    <property type="entry name" value="Periplasmic binding protein-like II"/>
    <property type="match status" value="1"/>
</dbReference>
<evidence type="ECO:0000256" key="4">
    <source>
        <dbReference type="ARBA" id="ARBA00023163"/>
    </source>
</evidence>
<proteinExistence type="inferred from homology"/>
<sequence length="316" mass="33576">MDRMAAMETYVSVVEAGSFSAAAKRLKLGQPAVSKSIAQLEERLGVRLLLRSTRGLTPTDAGQRFYEHARRAIEEVDLAEHVARDASTGLSGVLRISAAVTFARLHILPALKTFLDRHPNLQIDIVLDDRTIDLLEKGVDVALRMGSLDDSTMTARRIAQSRRLVVGAPAYLAEAGVPKTPADLSQHQVIVYSLRGGGESWAFSQNGKEVAVVVSGRVSVSAAEGMRTTVLGGLGLAIASEWMFSPELAGGAVQAVLTDWELPSIDLWAVFPAGRLVSAKARAFVAFVEEILGAAGTGNAARPQKASLPIDAPPST</sequence>
<name>A0A158KQU8_9BURK</name>
<dbReference type="PRINTS" id="PR00039">
    <property type="entry name" value="HTHLYSR"/>
</dbReference>
<dbReference type="EMBL" id="FCON02000139">
    <property type="protein sequence ID" value="SAL83502.1"/>
    <property type="molecule type" value="Genomic_DNA"/>
</dbReference>
<dbReference type="PANTHER" id="PTHR30537">
    <property type="entry name" value="HTH-TYPE TRANSCRIPTIONAL REGULATOR"/>
    <property type="match status" value="1"/>
</dbReference>
<protein>
    <submittedName>
        <fullName evidence="6">LysR family transcriptional regulator</fullName>
    </submittedName>
</protein>
<keyword evidence="3" id="KW-0238">DNA-binding</keyword>
<dbReference type="GO" id="GO:0003700">
    <property type="term" value="F:DNA-binding transcription factor activity"/>
    <property type="evidence" value="ECO:0007669"/>
    <property type="project" value="InterPro"/>
</dbReference>
<dbReference type="GO" id="GO:0006351">
    <property type="term" value="P:DNA-templated transcription"/>
    <property type="evidence" value="ECO:0007669"/>
    <property type="project" value="TreeGrafter"/>
</dbReference>
<reference evidence="6" key="1">
    <citation type="submission" date="2016-01" db="EMBL/GenBank/DDBJ databases">
        <authorList>
            <person name="Peeters C."/>
        </authorList>
    </citation>
    <scope>NUCLEOTIDE SEQUENCE [LARGE SCALE GENOMIC DNA]</scope>
    <source>
        <strain evidence="6">LMG 22940</strain>
    </source>
</reference>
<evidence type="ECO:0000259" key="5">
    <source>
        <dbReference type="PROSITE" id="PS50931"/>
    </source>
</evidence>
<dbReference type="OrthoDB" id="9786526at2"/>
<evidence type="ECO:0000313" key="6">
    <source>
        <dbReference type="EMBL" id="SAL83502.1"/>
    </source>
</evidence>
<organism evidence="6 7">
    <name type="scientific">Caballeronia choica</name>
    <dbReference type="NCBI Taxonomy" id="326476"/>
    <lineage>
        <taxon>Bacteria</taxon>
        <taxon>Pseudomonadati</taxon>
        <taxon>Pseudomonadota</taxon>
        <taxon>Betaproteobacteria</taxon>
        <taxon>Burkholderiales</taxon>
        <taxon>Burkholderiaceae</taxon>
        <taxon>Caballeronia</taxon>
    </lineage>
</organism>
<evidence type="ECO:0000256" key="1">
    <source>
        <dbReference type="ARBA" id="ARBA00009437"/>
    </source>
</evidence>
<keyword evidence="2" id="KW-0805">Transcription regulation</keyword>
<dbReference type="Proteomes" id="UP000054770">
    <property type="component" value="Unassembled WGS sequence"/>
</dbReference>
<dbReference type="Pfam" id="PF00126">
    <property type="entry name" value="HTH_1"/>
    <property type="match status" value="1"/>
</dbReference>
<dbReference type="RefSeq" id="WP_087648830.1">
    <property type="nucleotide sequence ID" value="NZ_FCON02000139.1"/>
</dbReference>
<dbReference type="InterPro" id="IPR036388">
    <property type="entry name" value="WH-like_DNA-bd_sf"/>
</dbReference>
<comment type="similarity">
    <text evidence="1">Belongs to the LysR transcriptional regulatory family.</text>
</comment>
<feature type="domain" description="HTH lysR-type" evidence="5">
    <location>
        <begin position="1"/>
        <end position="59"/>
    </location>
</feature>
<comment type="caution">
    <text evidence="6">The sequence shown here is derived from an EMBL/GenBank/DDBJ whole genome shotgun (WGS) entry which is preliminary data.</text>
</comment>
<dbReference type="FunFam" id="1.10.10.10:FF:000001">
    <property type="entry name" value="LysR family transcriptional regulator"/>
    <property type="match status" value="1"/>
</dbReference>
<evidence type="ECO:0000313" key="7">
    <source>
        <dbReference type="Proteomes" id="UP000054770"/>
    </source>
</evidence>
<dbReference type="Gene3D" id="1.10.10.10">
    <property type="entry name" value="Winged helix-like DNA-binding domain superfamily/Winged helix DNA-binding domain"/>
    <property type="match status" value="1"/>
</dbReference>
<dbReference type="SUPFAM" id="SSF46785">
    <property type="entry name" value="Winged helix' DNA-binding domain"/>
    <property type="match status" value="1"/>
</dbReference>
<evidence type="ECO:0000256" key="2">
    <source>
        <dbReference type="ARBA" id="ARBA00023015"/>
    </source>
</evidence>